<dbReference type="PANTHER" id="PTHR39638">
    <property type="entry name" value="YCF35"/>
    <property type="match status" value="1"/>
</dbReference>
<sequence length="131" mass="15348">MSHFSKIQTSLKDLDLLKKSLNDLSIYWEPELNQVRGYKDQTTFANIVIKQDNNYDIGFSWNGFEYQLVADIQFWQQPWSIELFLDRVSQRYAYNSILESTSNQGFHTVNETVQEDGTIKLTLQKWNSGIA</sequence>
<gene>
    <name evidence="5" type="primary">ycf35</name>
    <name evidence="5" type="ORF">TampPt_p028</name>
</gene>
<evidence type="ECO:0000256" key="2">
    <source>
        <dbReference type="ARBA" id="ARBA00009068"/>
    </source>
</evidence>
<dbReference type="GO" id="GO:0009536">
    <property type="term" value="C:plastid"/>
    <property type="evidence" value="ECO:0007669"/>
    <property type="project" value="UniProtKB-SubCell"/>
</dbReference>
<comment type="subcellular location">
    <subcellularLocation>
        <location evidence="1">Plastid</location>
    </subcellularLocation>
</comment>
<evidence type="ECO:0000256" key="3">
    <source>
        <dbReference type="ARBA" id="ARBA00021585"/>
    </source>
</evidence>
<keyword evidence="4 5" id="KW-0934">Plastid</keyword>
<dbReference type="GeneID" id="25077712"/>
<evidence type="ECO:0000313" key="5">
    <source>
        <dbReference type="EMBL" id="AKP94598.1"/>
    </source>
</evidence>
<name>A0A0H4SP05_9CRYP</name>
<reference evidence="5" key="1">
    <citation type="journal article" date="2015" name="PLoS ONE">
        <title>The Plastid Genome of the Cryptomonad Teleaulax amphioxeia.</title>
        <authorList>
            <person name="Kim J.I."/>
            <person name="Yoon H.S."/>
            <person name="Yi G."/>
            <person name="Kim H.S."/>
            <person name="Yih W."/>
            <person name="Shin W."/>
        </authorList>
    </citation>
    <scope>NUCLEOTIDE SEQUENCE</scope>
    <source>
        <strain evidence="5">HACCP-CR01</strain>
    </source>
</reference>
<evidence type="ECO:0000256" key="1">
    <source>
        <dbReference type="ARBA" id="ARBA00004474"/>
    </source>
</evidence>
<dbReference type="AlphaFoldDB" id="A0A0H4SP05"/>
<comment type="similarity">
    <text evidence="2">Belongs to the ycf35 family.</text>
</comment>
<geneLocation type="plastid" evidence="5"/>
<dbReference type="RefSeq" id="YP_009159180.1">
    <property type="nucleotide sequence ID" value="NC_027589.1"/>
</dbReference>
<evidence type="ECO:0000256" key="4">
    <source>
        <dbReference type="ARBA" id="ARBA00022640"/>
    </source>
</evidence>
<dbReference type="EMBL" id="KP899713">
    <property type="protein sequence ID" value="AKP94598.1"/>
    <property type="molecule type" value="Genomic_DNA"/>
</dbReference>
<dbReference type="InterPro" id="IPR009666">
    <property type="entry name" value="Uncharacterised_Ycf35"/>
</dbReference>
<dbReference type="PANTHER" id="PTHR39638:SF2">
    <property type="entry name" value="YCF35"/>
    <property type="match status" value="1"/>
</dbReference>
<organism evidence="5">
    <name type="scientific">Teleaulax amphioxeia</name>
    <dbReference type="NCBI Taxonomy" id="77931"/>
    <lineage>
        <taxon>Eukaryota</taxon>
        <taxon>Cryptophyceae</taxon>
        <taxon>Pyrenomonadales</taxon>
        <taxon>Geminigeraceae</taxon>
        <taxon>Teleaulax</taxon>
    </lineage>
</organism>
<proteinExistence type="inferred from homology"/>
<dbReference type="Pfam" id="PF06868">
    <property type="entry name" value="DUF1257"/>
    <property type="match status" value="1"/>
</dbReference>
<protein>
    <recommendedName>
        <fullName evidence="3">Uncharacterized protein ycf35</fullName>
    </recommendedName>
</protein>
<accession>A0A0H4SP05</accession>